<dbReference type="Gene3D" id="1.10.238.10">
    <property type="entry name" value="EF-hand"/>
    <property type="match status" value="1"/>
</dbReference>
<proteinExistence type="predicted"/>
<dbReference type="GO" id="GO:0005509">
    <property type="term" value="F:calcium ion binding"/>
    <property type="evidence" value="ECO:0007669"/>
    <property type="project" value="InterPro"/>
</dbReference>
<gene>
    <name evidence="4" type="ORF">SNAT2548_LOCUS2270</name>
</gene>
<dbReference type="PROSITE" id="PS00018">
    <property type="entry name" value="EF_HAND_1"/>
    <property type="match status" value="1"/>
</dbReference>
<dbReference type="SUPFAM" id="SSF47473">
    <property type="entry name" value="EF-hand"/>
    <property type="match status" value="1"/>
</dbReference>
<evidence type="ECO:0000259" key="3">
    <source>
        <dbReference type="PROSITE" id="PS50222"/>
    </source>
</evidence>
<reference evidence="4" key="1">
    <citation type="submission" date="2021-02" db="EMBL/GenBank/DDBJ databases">
        <authorList>
            <person name="Dougan E. K."/>
            <person name="Rhodes N."/>
            <person name="Thang M."/>
            <person name="Chan C."/>
        </authorList>
    </citation>
    <scope>NUCLEOTIDE SEQUENCE</scope>
</reference>
<feature type="transmembrane region" description="Helical" evidence="2">
    <location>
        <begin position="185"/>
        <end position="206"/>
    </location>
</feature>
<keyword evidence="2" id="KW-0472">Membrane</keyword>
<evidence type="ECO:0000313" key="4">
    <source>
        <dbReference type="EMBL" id="CAE6967388.1"/>
    </source>
</evidence>
<dbReference type="AlphaFoldDB" id="A0A812HZX7"/>
<dbReference type="InterPro" id="IPR011992">
    <property type="entry name" value="EF-hand-dom_pair"/>
</dbReference>
<protein>
    <recommendedName>
        <fullName evidence="3">EF-hand domain-containing protein</fullName>
    </recommendedName>
</protein>
<dbReference type="PROSITE" id="PS50222">
    <property type="entry name" value="EF_HAND_2"/>
    <property type="match status" value="1"/>
</dbReference>
<keyword evidence="2" id="KW-0812">Transmembrane</keyword>
<keyword evidence="2" id="KW-1133">Transmembrane helix</keyword>
<name>A0A812HZX7_9DINO</name>
<dbReference type="OrthoDB" id="423288at2759"/>
<accession>A0A812HZX7</accession>
<organism evidence="4 5">
    <name type="scientific">Symbiodinium natans</name>
    <dbReference type="NCBI Taxonomy" id="878477"/>
    <lineage>
        <taxon>Eukaryota</taxon>
        <taxon>Sar</taxon>
        <taxon>Alveolata</taxon>
        <taxon>Dinophyceae</taxon>
        <taxon>Suessiales</taxon>
        <taxon>Symbiodiniaceae</taxon>
        <taxon>Symbiodinium</taxon>
    </lineage>
</organism>
<dbReference type="EMBL" id="CAJNDS010000128">
    <property type="protein sequence ID" value="CAE6967388.1"/>
    <property type="molecule type" value="Genomic_DNA"/>
</dbReference>
<keyword evidence="1" id="KW-0106">Calcium</keyword>
<sequence>MAAVFQLGRCCRLHARLRVQRVEALRSVAAEAEAHPTSGARIGPAASPPGLAQRISVGFGALSVGVGSVAALAWWQLPRIQAVLHSEPEEAPSLWERLMGPSHPADRIFDKADVDRDGHLDRRELAQYMMTCGIMDMSGFNAIWEEINTESSDAISREEFRSFHDNAERNFYLSLWRSLVSDPSFMGSALYLSGSVLFAAMPYWSLASPATMTKMGQAILPGAGLNDPSWNLGVKTIAGHLLAIQGFVTHPKEPNVRTLHISD</sequence>
<dbReference type="Proteomes" id="UP000604046">
    <property type="component" value="Unassembled WGS sequence"/>
</dbReference>
<dbReference type="InterPro" id="IPR018247">
    <property type="entry name" value="EF_Hand_1_Ca_BS"/>
</dbReference>
<dbReference type="Pfam" id="PF13202">
    <property type="entry name" value="EF-hand_5"/>
    <property type="match status" value="1"/>
</dbReference>
<comment type="caution">
    <text evidence="4">The sequence shown here is derived from an EMBL/GenBank/DDBJ whole genome shotgun (WGS) entry which is preliminary data.</text>
</comment>
<feature type="domain" description="EF-hand" evidence="3">
    <location>
        <begin position="100"/>
        <end position="135"/>
    </location>
</feature>
<keyword evidence="5" id="KW-1185">Reference proteome</keyword>
<dbReference type="InterPro" id="IPR002048">
    <property type="entry name" value="EF_hand_dom"/>
</dbReference>
<evidence type="ECO:0000256" key="2">
    <source>
        <dbReference type="SAM" id="Phobius"/>
    </source>
</evidence>
<evidence type="ECO:0000256" key="1">
    <source>
        <dbReference type="ARBA" id="ARBA00022837"/>
    </source>
</evidence>
<feature type="transmembrane region" description="Helical" evidence="2">
    <location>
        <begin position="57"/>
        <end position="77"/>
    </location>
</feature>
<evidence type="ECO:0000313" key="5">
    <source>
        <dbReference type="Proteomes" id="UP000604046"/>
    </source>
</evidence>